<evidence type="ECO:0000313" key="2">
    <source>
        <dbReference type="Proteomes" id="UP001497444"/>
    </source>
</evidence>
<sequence>MMLQRRSMAPSLKYIPPLPLHLPFYIAETHSRRFYHSEMQLYTVNVHYLTRKQQDSMLTSSGKSPSALLWMKKHALGWLGILFICNLLWQTEDDQEVCAHTIYCTNIGKKVKWNPNSGVIHSSYHVGSASWEWNIFP</sequence>
<accession>A0ABP0WK79</accession>
<keyword evidence="2" id="KW-1185">Reference proteome</keyword>
<protein>
    <submittedName>
        <fullName evidence="1">Uncharacterized protein</fullName>
    </submittedName>
</protein>
<evidence type="ECO:0000313" key="1">
    <source>
        <dbReference type="EMBL" id="CAK9265875.1"/>
    </source>
</evidence>
<dbReference type="Proteomes" id="UP001497444">
    <property type="component" value="Chromosome 18"/>
</dbReference>
<dbReference type="EMBL" id="OZ020113">
    <property type="protein sequence ID" value="CAK9265875.1"/>
    <property type="molecule type" value="Genomic_DNA"/>
</dbReference>
<reference evidence="1" key="1">
    <citation type="submission" date="2024-02" db="EMBL/GenBank/DDBJ databases">
        <authorList>
            <consortium name="ELIXIR-Norway"/>
            <consortium name="Elixir Norway"/>
        </authorList>
    </citation>
    <scope>NUCLEOTIDE SEQUENCE</scope>
</reference>
<proteinExistence type="predicted"/>
<organism evidence="1 2">
    <name type="scientific">Sphagnum jensenii</name>
    <dbReference type="NCBI Taxonomy" id="128206"/>
    <lineage>
        <taxon>Eukaryota</taxon>
        <taxon>Viridiplantae</taxon>
        <taxon>Streptophyta</taxon>
        <taxon>Embryophyta</taxon>
        <taxon>Bryophyta</taxon>
        <taxon>Sphagnophytina</taxon>
        <taxon>Sphagnopsida</taxon>
        <taxon>Sphagnales</taxon>
        <taxon>Sphagnaceae</taxon>
        <taxon>Sphagnum</taxon>
    </lineage>
</organism>
<name>A0ABP0WK79_9BRYO</name>
<gene>
    <name evidence="1" type="ORF">CSSPJE1EN1_LOCUS11353</name>
</gene>